<dbReference type="GO" id="GO:0016226">
    <property type="term" value="P:iron-sulfur cluster assembly"/>
    <property type="evidence" value="ECO:0007669"/>
    <property type="project" value="InterPro"/>
</dbReference>
<protein>
    <submittedName>
        <fullName evidence="2">SufD family Fe-S cluster assembly protein</fullName>
    </submittedName>
</protein>
<dbReference type="InterPro" id="IPR055346">
    <property type="entry name" value="Fe-S_cluster_assembly_SufBD"/>
</dbReference>
<accession>A0A832T1S7</accession>
<dbReference type="SMR" id="A0A832T1S7"/>
<dbReference type="Pfam" id="PF01458">
    <property type="entry name" value="SUFBD_core"/>
    <property type="match status" value="1"/>
</dbReference>
<feature type="domain" description="SUF system FeS cluster assembly SufBD core" evidence="1">
    <location>
        <begin position="82"/>
        <end position="311"/>
    </location>
</feature>
<dbReference type="Proteomes" id="UP000645676">
    <property type="component" value="Unassembled WGS sequence"/>
</dbReference>
<comment type="caution">
    <text evidence="2">The sequence shown here is derived from an EMBL/GenBank/DDBJ whole genome shotgun (WGS) entry which is preliminary data.</text>
</comment>
<gene>
    <name evidence="2" type="ORF">HA335_03740</name>
</gene>
<dbReference type="EMBL" id="DUJR01000019">
    <property type="protein sequence ID" value="HII59681.1"/>
    <property type="molecule type" value="Genomic_DNA"/>
</dbReference>
<dbReference type="InterPro" id="IPR000825">
    <property type="entry name" value="SUF_FeS_clus_asmbl_SufBD_core"/>
</dbReference>
<dbReference type="PANTHER" id="PTHR30508:SF6">
    <property type="entry name" value="UPF0051 PROTEIN MJ0034"/>
    <property type="match status" value="1"/>
</dbReference>
<dbReference type="AlphaFoldDB" id="A0A832T1S7"/>
<evidence type="ECO:0000259" key="1">
    <source>
        <dbReference type="Pfam" id="PF01458"/>
    </source>
</evidence>
<dbReference type="RefSeq" id="WP_010869525.1">
    <property type="nucleotide sequence ID" value="NC_000909.1"/>
</dbReference>
<dbReference type="InterPro" id="IPR037284">
    <property type="entry name" value="SUF_FeS_clus_asmbl_SufBD_sf"/>
</dbReference>
<name>A0A832T1S7_9EURY</name>
<proteinExistence type="predicted"/>
<organism evidence="2 3">
    <name type="scientific">Methanocaldococcus jannaschii</name>
    <dbReference type="NCBI Taxonomy" id="2190"/>
    <lineage>
        <taxon>Archaea</taxon>
        <taxon>Methanobacteriati</taxon>
        <taxon>Methanobacteriota</taxon>
        <taxon>Methanomada group</taxon>
        <taxon>Methanococci</taxon>
        <taxon>Methanococcales</taxon>
        <taxon>Methanocaldococcaceae</taxon>
        <taxon>Methanocaldococcus</taxon>
    </lineage>
</organism>
<reference evidence="2" key="1">
    <citation type="journal article" date="2020" name="bioRxiv">
        <title>A rank-normalized archaeal taxonomy based on genome phylogeny resolves widespread incomplete and uneven classifications.</title>
        <authorList>
            <person name="Rinke C."/>
            <person name="Chuvochina M."/>
            <person name="Mussig A.J."/>
            <person name="Chaumeil P.-A."/>
            <person name="Waite D.W."/>
            <person name="Whitman W.B."/>
            <person name="Parks D.H."/>
            <person name="Hugenholtz P."/>
        </authorList>
    </citation>
    <scope>NUCLEOTIDE SEQUENCE</scope>
    <source>
        <strain evidence="2">UBA8849</strain>
    </source>
</reference>
<sequence length="316" mass="35022">MSIKEELMEIIEAIKYTSEKPEEIVHGKGPRIIVKESRIIDVQGDEGIILEGKEEDGKIKAKIIVKKGYKFKYPIHMCFGITEENISQIIDVEIILEEDSSISLMSHCSFPKGKGIKHIMNGIIKIGKNAKFSYNEFHYHGMDGDILVKPTVKVEIDEGGIYISNFTLTKGRIGTLDIEQEIIAKKDAIIDITTRTYAIKEDVVKVNEVVKLNGENAKCIIKSRGAAMDNSKISLKLKIEGNAPYSKGHIDCAEIVKGNAEVESIPIVVVRDDKARITHEAAIGSVDKKQLETLMAKGLDEDEATEIIVKGMIGDL</sequence>
<dbReference type="PANTHER" id="PTHR30508">
    <property type="entry name" value="FES CLUSTER ASSEMBLY PROTEIN SUF"/>
    <property type="match status" value="1"/>
</dbReference>
<dbReference type="OMA" id="PVHLCFG"/>
<dbReference type="SUPFAM" id="SSF101960">
    <property type="entry name" value="Stabilizer of iron transporter SufD"/>
    <property type="match status" value="1"/>
</dbReference>
<evidence type="ECO:0000313" key="2">
    <source>
        <dbReference type="EMBL" id="HII59681.1"/>
    </source>
</evidence>
<evidence type="ECO:0000313" key="3">
    <source>
        <dbReference type="Proteomes" id="UP000645676"/>
    </source>
</evidence>